<dbReference type="AlphaFoldDB" id="A0A8T0I5V2"/>
<evidence type="ECO:0000313" key="2">
    <source>
        <dbReference type="Proteomes" id="UP000822688"/>
    </source>
</evidence>
<comment type="caution">
    <text evidence="1">The sequence shown here is derived from an EMBL/GenBank/DDBJ whole genome shotgun (WGS) entry which is preliminary data.</text>
</comment>
<accession>A0A8T0I5V2</accession>
<proteinExistence type="predicted"/>
<dbReference type="EMBL" id="CM026424">
    <property type="protein sequence ID" value="KAG0578497.1"/>
    <property type="molecule type" value="Genomic_DNA"/>
</dbReference>
<sequence length="101" mass="11332">MHVYTSIYYSFKSYLFTRGKSLGKHKSLESKSVLIKAVTMCTSTSTPRLPKKIIGIVLEAEMDLLECWRKRETGGYALTTCAHGAALRVFAVPSKRAVCLW</sequence>
<gene>
    <name evidence="1" type="ORF">KC19_4G027300</name>
</gene>
<keyword evidence="2" id="KW-1185">Reference proteome</keyword>
<name>A0A8T0I5V2_CERPU</name>
<dbReference type="Proteomes" id="UP000822688">
    <property type="component" value="Chromosome 4"/>
</dbReference>
<protein>
    <submittedName>
        <fullName evidence="1">Uncharacterized protein</fullName>
    </submittedName>
</protein>
<reference evidence="1" key="1">
    <citation type="submission" date="2020-06" db="EMBL/GenBank/DDBJ databases">
        <title>WGS assembly of Ceratodon purpureus strain R40.</title>
        <authorList>
            <person name="Carey S.B."/>
            <person name="Jenkins J."/>
            <person name="Shu S."/>
            <person name="Lovell J.T."/>
            <person name="Sreedasyam A."/>
            <person name="Maumus F."/>
            <person name="Tiley G.P."/>
            <person name="Fernandez-Pozo N."/>
            <person name="Barry K."/>
            <person name="Chen C."/>
            <person name="Wang M."/>
            <person name="Lipzen A."/>
            <person name="Daum C."/>
            <person name="Saski C.A."/>
            <person name="Payton A.C."/>
            <person name="Mcbreen J.C."/>
            <person name="Conrad R.E."/>
            <person name="Kollar L.M."/>
            <person name="Olsson S."/>
            <person name="Huttunen S."/>
            <person name="Landis J.B."/>
            <person name="Wickett N.J."/>
            <person name="Johnson M.G."/>
            <person name="Rensing S.A."/>
            <person name="Grimwood J."/>
            <person name="Schmutz J."/>
            <person name="Mcdaniel S.F."/>
        </authorList>
    </citation>
    <scope>NUCLEOTIDE SEQUENCE</scope>
    <source>
        <strain evidence="1">R40</strain>
    </source>
</reference>
<evidence type="ECO:0000313" key="1">
    <source>
        <dbReference type="EMBL" id="KAG0578497.1"/>
    </source>
</evidence>
<organism evidence="1 2">
    <name type="scientific">Ceratodon purpureus</name>
    <name type="common">Fire moss</name>
    <name type="synonym">Dicranum purpureum</name>
    <dbReference type="NCBI Taxonomy" id="3225"/>
    <lineage>
        <taxon>Eukaryota</taxon>
        <taxon>Viridiplantae</taxon>
        <taxon>Streptophyta</taxon>
        <taxon>Embryophyta</taxon>
        <taxon>Bryophyta</taxon>
        <taxon>Bryophytina</taxon>
        <taxon>Bryopsida</taxon>
        <taxon>Dicranidae</taxon>
        <taxon>Pseudoditrichales</taxon>
        <taxon>Ditrichaceae</taxon>
        <taxon>Ceratodon</taxon>
    </lineage>
</organism>